<keyword evidence="2" id="KW-1185">Reference proteome</keyword>
<sequence>MDAGITAAVKRGYRRRFLVRTVTALGDVVSRANDEVFPTGPPRAVAPAGGNAGAAPRRGALAAVQGGAMEAGGGAAPVPASVVAAPASSWAAPASAEALPAFNDAIIVAGPASAAAVSAWAAAALTAADTIIVADLAPAAVVPASADVIIVAARPPPATAYGGTSFVIPPDEYVQALGDQERARVVARPHGRPAGWGEGLVAGGAADLMDVAIIIKDAWEELSSSAIAHCWANTDVLGAIRTVDLLRLHGEYRRTIRSVSDDVNVMLELMQGTSLGSEALAGLDDVAQRAVVEE</sequence>
<dbReference type="EMBL" id="KV918867">
    <property type="protein sequence ID" value="OSX76438.1"/>
    <property type="molecule type" value="Genomic_DNA"/>
</dbReference>
<gene>
    <name evidence="1" type="ORF">BU14_0191s0018</name>
</gene>
<name>A0A1X6P6H0_PORUM</name>
<accession>A0A1X6P6H0</accession>
<organism evidence="1 2">
    <name type="scientific">Porphyra umbilicalis</name>
    <name type="common">Purple laver</name>
    <name type="synonym">Red alga</name>
    <dbReference type="NCBI Taxonomy" id="2786"/>
    <lineage>
        <taxon>Eukaryota</taxon>
        <taxon>Rhodophyta</taxon>
        <taxon>Bangiophyceae</taxon>
        <taxon>Bangiales</taxon>
        <taxon>Bangiaceae</taxon>
        <taxon>Porphyra</taxon>
    </lineage>
</organism>
<protein>
    <submittedName>
        <fullName evidence="1">Uncharacterized protein</fullName>
    </submittedName>
</protein>
<dbReference type="Proteomes" id="UP000218209">
    <property type="component" value="Unassembled WGS sequence"/>
</dbReference>
<dbReference type="AlphaFoldDB" id="A0A1X6P6H0"/>
<evidence type="ECO:0000313" key="2">
    <source>
        <dbReference type="Proteomes" id="UP000218209"/>
    </source>
</evidence>
<proteinExistence type="predicted"/>
<reference evidence="1 2" key="1">
    <citation type="submission" date="2017-03" db="EMBL/GenBank/DDBJ databases">
        <title>WGS assembly of Porphyra umbilicalis.</title>
        <authorList>
            <person name="Brawley S.H."/>
            <person name="Blouin N.A."/>
            <person name="Ficko-Blean E."/>
            <person name="Wheeler G.L."/>
            <person name="Lohr M."/>
            <person name="Goodson H.V."/>
            <person name="Jenkins J.W."/>
            <person name="Blaby-Haas C.E."/>
            <person name="Helliwell K.E."/>
            <person name="Chan C."/>
            <person name="Marriage T."/>
            <person name="Bhattacharya D."/>
            <person name="Klein A.S."/>
            <person name="Badis Y."/>
            <person name="Brodie J."/>
            <person name="Cao Y."/>
            <person name="Collen J."/>
            <person name="Dittami S.M."/>
            <person name="Gachon C.M."/>
            <person name="Green B.R."/>
            <person name="Karpowicz S."/>
            <person name="Kim J.W."/>
            <person name="Kudahl U."/>
            <person name="Lin S."/>
            <person name="Michel G."/>
            <person name="Mittag M."/>
            <person name="Olson B.J."/>
            <person name="Pangilinan J."/>
            <person name="Peng Y."/>
            <person name="Qiu H."/>
            <person name="Shu S."/>
            <person name="Singer J.T."/>
            <person name="Smith A.G."/>
            <person name="Sprecher B.N."/>
            <person name="Wagner V."/>
            <person name="Wang W."/>
            <person name="Wang Z.-Y."/>
            <person name="Yan J."/>
            <person name="Yarish C."/>
            <person name="Zoeuner-Riek S."/>
            <person name="Zhuang Y."/>
            <person name="Zou Y."/>
            <person name="Lindquist E.A."/>
            <person name="Grimwood J."/>
            <person name="Barry K."/>
            <person name="Rokhsar D.S."/>
            <person name="Schmutz J."/>
            <person name="Stiller J.W."/>
            <person name="Grossman A.R."/>
            <person name="Prochnik S.E."/>
        </authorList>
    </citation>
    <scope>NUCLEOTIDE SEQUENCE [LARGE SCALE GENOMIC DNA]</scope>
    <source>
        <strain evidence="1">4086291</strain>
    </source>
</reference>
<evidence type="ECO:0000313" key="1">
    <source>
        <dbReference type="EMBL" id="OSX76438.1"/>
    </source>
</evidence>